<evidence type="ECO:0000313" key="5">
    <source>
        <dbReference type="EMBL" id="RIB25445.1"/>
    </source>
</evidence>
<evidence type="ECO:0000256" key="3">
    <source>
        <dbReference type="ARBA" id="ARBA00022691"/>
    </source>
</evidence>
<dbReference type="Proteomes" id="UP000266673">
    <property type="component" value="Unassembled WGS sequence"/>
</dbReference>
<dbReference type="GO" id="GO:0032259">
    <property type="term" value="P:methylation"/>
    <property type="evidence" value="ECO:0007669"/>
    <property type="project" value="UniProtKB-KW"/>
</dbReference>
<dbReference type="InterPro" id="IPR029063">
    <property type="entry name" value="SAM-dependent_MTases_sf"/>
</dbReference>
<evidence type="ECO:0000259" key="4">
    <source>
        <dbReference type="Pfam" id="PF13649"/>
    </source>
</evidence>
<accession>A0A397VSB1</accession>
<name>A0A397VSB1_9GLOM</name>
<dbReference type="CDD" id="cd02440">
    <property type="entry name" value="AdoMet_MTases"/>
    <property type="match status" value="1"/>
</dbReference>
<dbReference type="STRING" id="44941.A0A397VSB1"/>
<dbReference type="OrthoDB" id="2013972at2759"/>
<keyword evidence="2" id="KW-0808">Transferase</keyword>
<keyword evidence="1" id="KW-0489">Methyltransferase</keyword>
<dbReference type="PROSITE" id="PS01184">
    <property type="entry name" value="UBIE_2"/>
    <property type="match status" value="1"/>
</dbReference>
<dbReference type="GO" id="GO:0008168">
    <property type="term" value="F:methyltransferase activity"/>
    <property type="evidence" value="ECO:0007669"/>
    <property type="project" value="UniProtKB-KW"/>
</dbReference>
<dbReference type="PANTHER" id="PTHR43591:SF24">
    <property type="entry name" value="2-METHOXY-6-POLYPRENYL-1,4-BENZOQUINOL METHYLASE, MITOCHONDRIAL"/>
    <property type="match status" value="1"/>
</dbReference>
<reference evidence="5 6" key="1">
    <citation type="submission" date="2018-06" db="EMBL/GenBank/DDBJ databases">
        <title>Comparative genomics reveals the genomic features of Rhizophagus irregularis, R. cerebriforme, R. diaphanum and Gigaspora rosea, and their symbiotic lifestyle signature.</title>
        <authorList>
            <person name="Morin E."/>
            <person name="San Clemente H."/>
            <person name="Chen E.C.H."/>
            <person name="De La Providencia I."/>
            <person name="Hainaut M."/>
            <person name="Kuo A."/>
            <person name="Kohler A."/>
            <person name="Murat C."/>
            <person name="Tang N."/>
            <person name="Roy S."/>
            <person name="Loubradou J."/>
            <person name="Henrissat B."/>
            <person name="Grigoriev I.V."/>
            <person name="Corradi N."/>
            <person name="Roux C."/>
            <person name="Martin F.M."/>
        </authorList>
    </citation>
    <scope>NUCLEOTIDE SEQUENCE [LARGE SCALE GENOMIC DNA]</scope>
    <source>
        <strain evidence="5 6">DAOM 194757</strain>
    </source>
</reference>
<dbReference type="PANTHER" id="PTHR43591">
    <property type="entry name" value="METHYLTRANSFERASE"/>
    <property type="match status" value="1"/>
</dbReference>
<gene>
    <name evidence="5" type="ORF">C2G38_2276051</name>
</gene>
<protein>
    <recommendedName>
        <fullName evidence="4">Methyltransferase domain-containing protein</fullName>
    </recommendedName>
</protein>
<dbReference type="InterPro" id="IPR041698">
    <property type="entry name" value="Methyltransf_25"/>
</dbReference>
<dbReference type="SUPFAM" id="SSF53335">
    <property type="entry name" value="S-adenosyl-L-methionine-dependent methyltransferases"/>
    <property type="match status" value="1"/>
</dbReference>
<evidence type="ECO:0000313" key="6">
    <source>
        <dbReference type="Proteomes" id="UP000266673"/>
    </source>
</evidence>
<dbReference type="Pfam" id="PF13649">
    <property type="entry name" value="Methyltransf_25"/>
    <property type="match status" value="1"/>
</dbReference>
<dbReference type="EMBL" id="QKWP01000174">
    <property type="protein sequence ID" value="RIB25445.1"/>
    <property type="molecule type" value="Genomic_DNA"/>
</dbReference>
<dbReference type="Gene3D" id="3.40.50.150">
    <property type="entry name" value="Vaccinia Virus protein VP39"/>
    <property type="match status" value="1"/>
</dbReference>
<evidence type="ECO:0000256" key="1">
    <source>
        <dbReference type="ARBA" id="ARBA00022603"/>
    </source>
</evidence>
<organism evidence="5 6">
    <name type="scientific">Gigaspora rosea</name>
    <dbReference type="NCBI Taxonomy" id="44941"/>
    <lineage>
        <taxon>Eukaryota</taxon>
        <taxon>Fungi</taxon>
        <taxon>Fungi incertae sedis</taxon>
        <taxon>Mucoromycota</taxon>
        <taxon>Glomeromycotina</taxon>
        <taxon>Glomeromycetes</taxon>
        <taxon>Diversisporales</taxon>
        <taxon>Gigasporaceae</taxon>
        <taxon>Gigaspora</taxon>
    </lineage>
</organism>
<proteinExistence type="predicted"/>
<dbReference type="AlphaFoldDB" id="A0A397VSB1"/>
<keyword evidence="6" id="KW-1185">Reference proteome</keyword>
<evidence type="ECO:0000256" key="2">
    <source>
        <dbReference type="ARBA" id="ARBA00022679"/>
    </source>
</evidence>
<feature type="domain" description="Methyltransferase" evidence="4">
    <location>
        <begin position="5"/>
        <end position="78"/>
    </location>
</feature>
<dbReference type="InterPro" id="IPR023576">
    <property type="entry name" value="UbiE/COQ5_MeTrFase_CS"/>
</dbReference>
<sequence>MAVTYPSTNIVGLDISSLQPTKIKPKNFTFVKANILEGLPFDDNTFDFVFQRYLVSGYPKEKWPYVINEFVRVLKPDGFLELCEFSYLFDAGPADQRLWFTAAKLVEERGVDWNTYEKLEEYAQNQGQLENIKKEVKQIYHGVKSNDIELSKVAINNMTYLYKSLKPILLKTLNISDDEFDELVKASRAELFEFDTYFYIVRVYARKINNNINE</sequence>
<keyword evidence="3" id="KW-0949">S-adenosyl-L-methionine</keyword>
<comment type="caution">
    <text evidence="5">The sequence shown here is derived from an EMBL/GenBank/DDBJ whole genome shotgun (WGS) entry which is preliminary data.</text>
</comment>